<feature type="compositionally biased region" description="Basic and acidic residues" evidence="1">
    <location>
        <begin position="34"/>
        <end position="49"/>
    </location>
</feature>
<feature type="compositionally biased region" description="Low complexity" evidence="1">
    <location>
        <begin position="74"/>
        <end position="86"/>
    </location>
</feature>
<evidence type="ECO:0000256" key="2">
    <source>
        <dbReference type="SAM" id="Phobius"/>
    </source>
</evidence>
<keyword evidence="2" id="KW-0472">Membrane</keyword>
<feature type="compositionally biased region" description="Basic and acidic residues" evidence="1">
    <location>
        <begin position="92"/>
        <end position="106"/>
    </location>
</feature>
<keyword evidence="2" id="KW-0812">Transmembrane</keyword>
<reference evidence="3" key="1">
    <citation type="submission" date="2020-05" db="EMBL/GenBank/DDBJ databases">
        <authorList>
            <person name="Chiriac C."/>
            <person name="Salcher M."/>
            <person name="Ghai R."/>
            <person name="Kavagutti S V."/>
        </authorList>
    </citation>
    <scope>NUCLEOTIDE SEQUENCE</scope>
</reference>
<accession>A0A6J7K0S2</accession>
<name>A0A6J7K0S2_9ZZZZ</name>
<dbReference type="AlphaFoldDB" id="A0A6J7K0S2"/>
<feature type="transmembrane region" description="Helical" evidence="2">
    <location>
        <begin position="6"/>
        <end position="25"/>
    </location>
</feature>
<evidence type="ECO:0000256" key="1">
    <source>
        <dbReference type="SAM" id="MobiDB-lite"/>
    </source>
</evidence>
<evidence type="ECO:0000313" key="3">
    <source>
        <dbReference type="EMBL" id="CAB4948589.1"/>
    </source>
</evidence>
<sequence>MGTTGWIIVVVVVLVAVALAAWLVTQQRKKKQHQHAEHLREEAHAHASEIPEAQVRAQETAAQAERARIEAERAQQQAREAEVAATHQQAVTEDKLRTADAVDPRVDTSSTDYTPGDDTGASTDLADGSARHRADGGETPRS</sequence>
<protein>
    <submittedName>
        <fullName evidence="3">Unannotated protein</fullName>
    </submittedName>
</protein>
<dbReference type="EMBL" id="CAFBMW010000020">
    <property type="protein sequence ID" value="CAB4948589.1"/>
    <property type="molecule type" value="Genomic_DNA"/>
</dbReference>
<gene>
    <name evidence="3" type="ORF">UFOPK3662_02393</name>
</gene>
<feature type="compositionally biased region" description="Basic and acidic residues" evidence="1">
    <location>
        <begin position="129"/>
        <end position="142"/>
    </location>
</feature>
<feature type="compositionally biased region" description="Low complexity" evidence="1">
    <location>
        <begin position="52"/>
        <end position="64"/>
    </location>
</feature>
<feature type="region of interest" description="Disordered" evidence="1">
    <location>
        <begin position="33"/>
        <end position="142"/>
    </location>
</feature>
<proteinExistence type="predicted"/>
<organism evidence="3">
    <name type="scientific">freshwater metagenome</name>
    <dbReference type="NCBI Taxonomy" id="449393"/>
    <lineage>
        <taxon>unclassified sequences</taxon>
        <taxon>metagenomes</taxon>
        <taxon>ecological metagenomes</taxon>
    </lineage>
</organism>
<keyword evidence="2" id="KW-1133">Transmembrane helix</keyword>